<feature type="non-terminal residue" evidence="1">
    <location>
        <position position="1"/>
    </location>
</feature>
<sequence length="148" mass="16556">VDEKVVEFRAQFSNHEAARRPPKVIIGDTLSASTYWHGHYLNAWANDWVKLHSDQQANFATTNMEDSGTLTALHRLARIGLVDARRVLVLRTASNFSVPPPGQPATWSATAEYPDRGLSALEAAYRVGSPVIEAILNDWDRYQSKLPR</sequence>
<dbReference type="AlphaFoldDB" id="A0A382ZWJ6"/>
<proteinExistence type="predicted"/>
<accession>A0A382ZWJ6</accession>
<evidence type="ECO:0000313" key="1">
    <source>
        <dbReference type="EMBL" id="SVD99058.1"/>
    </source>
</evidence>
<organism evidence="1">
    <name type="scientific">marine metagenome</name>
    <dbReference type="NCBI Taxonomy" id="408172"/>
    <lineage>
        <taxon>unclassified sequences</taxon>
        <taxon>metagenomes</taxon>
        <taxon>ecological metagenomes</taxon>
    </lineage>
</organism>
<dbReference type="GO" id="GO:0055085">
    <property type="term" value="P:transmembrane transport"/>
    <property type="evidence" value="ECO:0007669"/>
    <property type="project" value="InterPro"/>
</dbReference>
<dbReference type="InterPro" id="IPR009486">
    <property type="entry name" value="Pur_nuclsid_perm"/>
</dbReference>
<dbReference type="EMBL" id="UINC01186708">
    <property type="protein sequence ID" value="SVD99058.1"/>
    <property type="molecule type" value="Genomic_DNA"/>
</dbReference>
<gene>
    <name evidence="1" type="ORF">METZ01_LOCUS451912</name>
</gene>
<dbReference type="GO" id="GO:0005783">
    <property type="term" value="C:endoplasmic reticulum"/>
    <property type="evidence" value="ECO:0007669"/>
    <property type="project" value="TreeGrafter"/>
</dbReference>
<protein>
    <recommendedName>
        <fullName evidence="2">Purine nucleoside permease</fullName>
    </recommendedName>
</protein>
<reference evidence="1" key="1">
    <citation type="submission" date="2018-05" db="EMBL/GenBank/DDBJ databases">
        <authorList>
            <person name="Lanie J.A."/>
            <person name="Ng W.-L."/>
            <person name="Kazmierczak K.M."/>
            <person name="Andrzejewski T.M."/>
            <person name="Davidsen T.M."/>
            <person name="Wayne K.J."/>
            <person name="Tettelin H."/>
            <person name="Glass J.I."/>
            <person name="Rusch D."/>
            <person name="Podicherti R."/>
            <person name="Tsui H.-C.T."/>
            <person name="Winkler M.E."/>
        </authorList>
    </citation>
    <scope>NUCLEOTIDE SEQUENCE</scope>
</reference>
<dbReference type="PANTHER" id="PTHR38643:SF1">
    <property type="entry name" value="PURINE NUCLEOSIDE PERMEASE C285.05-RELATED"/>
    <property type="match status" value="1"/>
</dbReference>
<dbReference type="PANTHER" id="PTHR38643">
    <property type="entry name" value="PURINE NUCLEOSIDE PERMEASE C285.05-RELATED"/>
    <property type="match status" value="1"/>
</dbReference>
<evidence type="ECO:0008006" key="2">
    <source>
        <dbReference type="Google" id="ProtNLM"/>
    </source>
</evidence>
<name>A0A382ZWJ6_9ZZZZ</name>
<dbReference type="Pfam" id="PF06516">
    <property type="entry name" value="NUP"/>
    <property type="match status" value="1"/>
</dbReference>